<evidence type="ECO:0000256" key="4">
    <source>
        <dbReference type="ARBA" id="ARBA00022692"/>
    </source>
</evidence>
<evidence type="ECO:0000256" key="9">
    <source>
        <dbReference type="ARBA" id="ARBA00023237"/>
    </source>
</evidence>
<dbReference type="RefSeq" id="WP_240826448.1">
    <property type="nucleotide sequence ID" value="NZ_JAKWBL010000001.1"/>
</dbReference>
<gene>
    <name evidence="11" type="ORF">MKP09_03455</name>
</gene>
<dbReference type="Proteomes" id="UP001202248">
    <property type="component" value="Unassembled WGS sequence"/>
</dbReference>
<evidence type="ECO:0000256" key="5">
    <source>
        <dbReference type="ARBA" id="ARBA00022729"/>
    </source>
</evidence>
<dbReference type="PANTHER" id="PTHR30069">
    <property type="entry name" value="TONB-DEPENDENT OUTER MEMBRANE RECEPTOR"/>
    <property type="match status" value="1"/>
</dbReference>
<dbReference type="PANTHER" id="PTHR30069:SF29">
    <property type="entry name" value="HEMOGLOBIN AND HEMOGLOBIN-HAPTOGLOBIN-BINDING PROTEIN 1-RELATED"/>
    <property type="match status" value="1"/>
</dbReference>
<keyword evidence="9" id="KW-0998">Cell outer membrane</keyword>
<evidence type="ECO:0000259" key="10">
    <source>
        <dbReference type="Pfam" id="PF00593"/>
    </source>
</evidence>
<dbReference type="SUPFAM" id="SSF56935">
    <property type="entry name" value="Porins"/>
    <property type="match status" value="1"/>
</dbReference>
<dbReference type="Gene3D" id="2.40.170.20">
    <property type="entry name" value="TonB-dependent receptor, beta-barrel domain"/>
    <property type="match status" value="1"/>
</dbReference>
<reference evidence="11 12" key="1">
    <citation type="submission" date="2022-02" db="EMBL/GenBank/DDBJ databases">
        <authorList>
            <person name="Min J."/>
        </authorList>
    </citation>
    <scope>NUCLEOTIDE SEQUENCE [LARGE SCALE GENOMIC DNA]</scope>
    <source>
        <strain evidence="11 12">GR10-1</strain>
    </source>
</reference>
<name>A0ABS9SFA2_9BACT</name>
<keyword evidence="8 11" id="KW-0675">Receptor</keyword>
<keyword evidence="7" id="KW-0472">Membrane</keyword>
<keyword evidence="2" id="KW-0813">Transport</keyword>
<dbReference type="InterPro" id="IPR036942">
    <property type="entry name" value="Beta-barrel_TonB_sf"/>
</dbReference>
<evidence type="ECO:0000256" key="6">
    <source>
        <dbReference type="ARBA" id="ARBA00023077"/>
    </source>
</evidence>
<dbReference type="InterPro" id="IPR039426">
    <property type="entry name" value="TonB-dep_rcpt-like"/>
</dbReference>
<comment type="subcellular location">
    <subcellularLocation>
        <location evidence="1">Cell outer membrane</location>
        <topology evidence="1">Multi-pass membrane protein</topology>
    </subcellularLocation>
</comment>
<keyword evidence="5" id="KW-0732">Signal</keyword>
<evidence type="ECO:0000256" key="2">
    <source>
        <dbReference type="ARBA" id="ARBA00022448"/>
    </source>
</evidence>
<keyword evidence="6" id="KW-0798">TonB box</keyword>
<dbReference type="Pfam" id="PF00593">
    <property type="entry name" value="TonB_dep_Rec_b-barrel"/>
    <property type="match status" value="1"/>
</dbReference>
<evidence type="ECO:0000256" key="1">
    <source>
        <dbReference type="ARBA" id="ARBA00004571"/>
    </source>
</evidence>
<organism evidence="11 12">
    <name type="scientific">Niabella ginsengisoli</name>
    <dbReference type="NCBI Taxonomy" id="522298"/>
    <lineage>
        <taxon>Bacteria</taxon>
        <taxon>Pseudomonadati</taxon>
        <taxon>Bacteroidota</taxon>
        <taxon>Chitinophagia</taxon>
        <taxon>Chitinophagales</taxon>
        <taxon>Chitinophagaceae</taxon>
        <taxon>Niabella</taxon>
    </lineage>
</organism>
<keyword evidence="12" id="KW-1185">Reference proteome</keyword>
<dbReference type="InterPro" id="IPR000531">
    <property type="entry name" value="Beta-barrel_TonB"/>
</dbReference>
<proteinExistence type="predicted"/>
<dbReference type="EMBL" id="JAKWBL010000001">
    <property type="protein sequence ID" value="MCH5597038.1"/>
    <property type="molecule type" value="Genomic_DNA"/>
</dbReference>
<evidence type="ECO:0000256" key="7">
    <source>
        <dbReference type="ARBA" id="ARBA00023136"/>
    </source>
</evidence>
<evidence type="ECO:0000313" key="12">
    <source>
        <dbReference type="Proteomes" id="UP001202248"/>
    </source>
</evidence>
<sequence>MAGLRADYHNLYGFITTPRMHLKYDFSPKTNLRLSGGSGFRVSNIFAENVGVFVSSRQYEIVNPSSTYGYGLNPEKAWNYGLNFIHNFKLNGHNGSIAFDAYRTQFNNQTVIDLDANPQAIRFYNLTGKSYANSLQAELNYELIRKLDVRMAYRWLDVKTQYQNGLLEKPFTAKHRAFINLAYETTNKWKFDYTTQWLSKKRIPGTGSNPMGLQMPAYAPSYFQMAAQVSKKFGEKWEVYVGGENLTNYVQKERIIDAQNPFGQYFDGSMIWGPVIGRMIYVGMRFNIK</sequence>
<keyword evidence="4" id="KW-0812">Transmembrane</keyword>
<protein>
    <submittedName>
        <fullName evidence="11">TonB-dependent receptor</fullName>
    </submittedName>
</protein>
<evidence type="ECO:0000256" key="3">
    <source>
        <dbReference type="ARBA" id="ARBA00022452"/>
    </source>
</evidence>
<evidence type="ECO:0000256" key="8">
    <source>
        <dbReference type="ARBA" id="ARBA00023170"/>
    </source>
</evidence>
<accession>A0ABS9SFA2</accession>
<comment type="caution">
    <text evidence="11">The sequence shown here is derived from an EMBL/GenBank/DDBJ whole genome shotgun (WGS) entry which is preliminary data.</text>
</comment>
<keyword evidence="3" id="KW-1134">Transmembrane beta strand</keyword>
<evidence type="ECO:0000313" key="11">
    <source>
        <dbReference type="EMBL" id="MCH5597038.1"/>
    </source>
</evidence>
<feature type="domain" description="TonB-dependent receptor-like beta-barrel" evidence="10">
    <location>
        <begin position="2"/>
        <end position="246"/>
    </location>
</feature>